<dbReference type="SMART" id="SM01008">
    <property type="entry name" value="Ald_Xan_dh_C"/>
    <property type="match status" value="1"/>
</dbReference>
<evidence type="ECO:0000313" key="5">
    <source>
        <dbReference type="EMBL" id="SQB14600.1"/>
    </source>
</evidence>
<sequence>MENEYTVIGKPSPIGDVALKVTEQKIYVGDMELPGMLCAKVLLSTVSQAGIKSIDTSAAEALPGVKAVAAYKNTPQVRYNSAVRFIEHKNAITYLRTATPPRPSAMRPSSPILP</sequence>
<dbReference type="PANTHER" id="PTHR11908">
    <property type="entry name" value="XANTHINE DEHYDROGENASE"/>
    <property type="match status" value="1"/>
</dbReference>
<evidence type="ECO:0000313" key="7">
    <source>
        <dbReference type="Proteomes" id="UP000251853"/>
    </source>
</evidence>
<dbReference type="Proteomes" id="UP000095512">
    <property type="component" value="Unassembled WGS sequence"/>
</dbReference>
<dbReference type="AlphaFoldDB" id="A0A174AMT8"/>
<dbReference type="InterPro" id="IPR036856">
    <property type="entry name" value="Ald_Oxase/Xan_DH_a/b_sf"/>
</dbReference>
<keyword evidence="7" id="KW-1185">Reference proteome</keyword>
<dbReference type="SUPFAM" id="SSF54665">
    <property type="entry name" value="CO dehydrogenase molybdoprotein N-domain-like"/>
    <property type="match status" value="1"/>
</dbReference>
<organism evidence="4 6">
    <name type="scientific">Enterocloster clostridioformis</name>
    <dbReference type="NCBI Taxonomy" id="1531"/>
    <lineage>
        <taxon>Bacteria</taxon>
        <taxon>Bacillati</taxon>
        <taxon>Bacillota</taxon>
        <taxon>Clostridia</taxon>
        <taxon>Lachnospirales</taxon>
        <taxon>Lachnospiraceae</taxon>
        <taxon>Enterocloster</taxon>
    </lineage>
</organism>
<reference evidence="4 6" key="1">
    <citation type="submission" date="2015-09" db="EMBL/GenBank/DDBJ databases">
        <authorList>
            <consortium name="Pathogen Informatics"/>
        </authorList>
    </citation>
    <scope>NUCLEOTIDE SEQUENCE [LARGE SCALE GENOMIC DNA]</scope>
    <source>
        <strain evidence="4 6">2789STDY5834865</strain>
    </source>
</reference>
<name>A0A174AMT8_9FIRM</name>
<dbReference type="RefSeq" id="WP_057571010.1">
    <property type="nucleotide sequence ID" value="NZ_CATYWZ010000033.1"/>
</dbReference>
<gene>
    <name evidence="4" type="primary">coxL</name>
    <name evidence="4" type="ORF">ERS852480_00101</name>
    <name evidence="5" type="ORF">NCTC11224_03654</name>
</gene>
<feature type="domain" description="Aldehyde oxidase/xanthine dehydrogenase a/b hammerhead" evidence="3">
    <location>
        <begin position="22"/>
        <end position="103"/>
    </location>
</feature>
<dbReference type="Gene3D" id="3.90.1170.50">
    <property type="entry name" value="Aldehyde oxidase/xanthine dehydrogenase, a/b hammerhead"/>
    <property type="match status" value="1"/>
</dbReference>
<accession>A0A174AMT8</accession>
<evidence type="ECO:0000313" key="6">
    <source>
        <dbReference type="Proteomes" id="UP000095512"/>
    </source>
</evidence>
<keyword evidence="2 4" id="KW-0560">Oxidoreductase</keyword>
<dbReference type="EC" id="1.2.7.4" evidence="5"/>
<dbReference type="InterPro" id="IPR016208">
    <property type="entry name" value="Ald_Oxase/xanthine_DH-like"/>
</dbReference>
<reference evidence="5 7" key="2">
    <citation type="submission" date="2018-06" db="EMBL/GenBank/DDBJ databases">
        <authorList>
            <consortium name="Pathogen Informatics"/>
            <person name="Doyle S."/>
        </authorList>
    </citation>
    <scope>NUCLEOTIDE SEQUENCE [LARGE SCALE GENOMIC DNA]</scope>
    <source>
        <strain evidence="5 7">NCTC11224</strain>
    </source>
</reference>
<dbReference type="Proteomes" id="UP000251853">
    <property type="component" value="Unassembled WGS sequence"/>
</dbReference>
<dbReference type="PANTHER" id="PTHR11908:SF132">
    <property type="entry name" value="ALDEHYDE OXIDASE 1-RELATED"/>
    <property type="match status" value="1"/>
</dbReference>
<evidence type="ECO:0000259" key="3">
    <source>
        <dbReference type="SMART" id="SM01008"/>
    </source>
</evidence>
<proteinExistence type="predicted"/>
<evidence type="ECO:0000313" key="4">
    <source>
        <dbReference type="EMBL" id="CUN89882.1"/>
    </source>
</evidence>
<dbReference type="EC" id="1.2.99.2" evidence="4"/>
<dbReference type="EMBL" id="CZAB01000001">
    <property type="protein sequence ID" value="CUN89882.1"/>
    <property type="molecule type" value="Genomic_DNA"/>
</dbReference>
<dbReference type="Pfam" id="PF01315">
    <property type="entry name" value="Ald_Xan_dh_C"/>
    <property type="match status" value="1"/>
</dbReference>
<keyword evidence="1" id="KW-0500">Molybdenum</keyword>
<evidence type="ECO:0000256" key="2">
    <source>
        <dbReference type="ARBA" id="ARBA00023002"/>
    </source>
</evidence>
<dbReference type="EMBL" id="UAVW01000015">
    <property type="protein sequence ID" value="SQB14600.1"/>
    <property type="molecule type" value="Genomic_DNA"/>
</dbReference>
<dbReference type="GO" id="GO:0043885">
    <property type="term" value="F:anaerobic carbon-monoxide dehydrogenase activity"/>
    <property type="evidence" value="ECO:0007669"/>
    <property type="project" value="UniProtKB-EC"/>
</dbReference>
<protein>
    <submittedName>
        <fullName evidence="4">Xanthine dehydrogenase</fullName>
        <ecNumber evidence="5">1.2.7.4</ecNumber>
        <ecNumber evidence="4">1.2.99.2</ecNumber>
    </submittedName>
</protein>
<dbReference type="InterPro" id="IPR000674">
    <property type="entry name" value="Ald_Oxase/Xan_DH_a/b"/>
</dbReference>
<evidence type="ECO:0000256" key="1">
    <source>
        <dbReference type="ARBA" id="ARBA00022505"/>
    </source>
</evidence>
<dbReference type="GO" id="GO:0005506">
    <property type="term" value="F:iron ion binding"/>
    <property type="evidence" value="ECO:0007669"/>
    <property type="project" value="InterPro"/>
</dbReference>